<gene>
    <name evidence="1" type="ORF">GTP23_14620</name>
</gene>
<name>A0A845HZ27_9BURK</name>
<sequence>MAVQFQVAFSATVRGAGIIAGGPYFCAQGSVYTATTRCSCTSDVFACRVHPGGTRIADLIVLTDWFAADGAIDPPEELASHKVWMLSGSVDSIVPQPVMTDLYNYYRHYMAASQIVYRRMLPAEHALPTDQYGNPCAHLGSPYINNCTYDAAGQLLQWIYGPLLPRNSGPPAGRVMAFVQSEFLPFPTLHGMATVGYLYLPKSCEDSAGAGCRLHVAFHGCLQDIDSIGTTFIDHAGYNAWADSNRLMILYPQASAIAPNPQACWDWFAYDDARYALKSGHQMAAVKRMVDRLTGVQPAASVSPSRCRPDRCI</sequence>
<dbReference type="PANTHER" id="PTHR42972">
    <property type="entry name" value="TOL-PAL SYSTEM PROTEIN TOLB"/>
    <property type="match status" value="1"/>
</dbReference>
<comment type="caution">
    <text evidence="1">The sequence shown here is derived from an EMBL/GenBank/DDBJ whole genome shotgun (WGS) entry which is preliminary data.</text>
</comment>
<dbReference type="EMBL" id="WWCL01000003">
    <property type="protein sequence ID" value="MYN46283.1"/>
    <property type="molecule type" value="Genomic_DNA"/>
</dbReference>
<protein>
    <submittedName>
        <fullName evidence="1">PHA-depolymerase-like protein</fullName>
    </submittedName>
</protein>
<dbReference type="PANTHER" id="PTHR42972:SF8">
    <property type="entry name" value="POLYHYDROXYBUTYRATE DEPOLYMERASE"/>
    <property type="match status" value="1"/>
</dbReference>
<dbReference type="InterPro" id="IPR029058">
    <property type="entry name" value="AB_hydrolase_fold"/>
</dbReference>
<dbReference type="Proteomes" id="UP000444316">
    <property type="component" value="Unassembled WGS sequence"/>
</dbReference>
<dbReference type="AlphaFoldDB" id="A0A845HZ27"/>
<dbReference type="SUPFAM" id="SSF53474">
    <property type="entry name" value="alpha/beta-Hydrolases"/>
    <property type="match status" value="1"/>
</dbReference>
<evidence type="ECO:0000313" key="1">
    <source>
        <dbReference type="EMBL" id="MYN46283.1"/>
    </source>
</evidence>
<organism evidence="1 2">
    <name type="scientific">Duganella fentianensis</name>
    <dbReference type="NCBI Taxonomy" id="2692177"/>
    <lineage>
        <taxon>Bacteria</taxon>
        <taxon>Pseudomonadati</taxon>
        <taxon>Pseudomonadota</taxon>
        <taxon>Betaproteobacteria</taxon>
        <taxon>Burkholderiales</taxon>
        <taxon>Oxalobacteraceae</taxon>
        <taxon>Telluria group</taxon>
        <taxon>Duganella</taxon>
    </lineage>
</organism>
<accession>A0A845HZ27</accession>
<keyword evidence="2" id="KW-1185">Reference proteome</keyword>
<proteinExistence type="predicted"/>
<reference evidence="1" key="1">
    <citation type="submission" date="2019-12" db="EMBL/GenBank/DDBJ databases">
        <title>Novel species isolated from a subtropical stream in China.</title>
        <authorList>
            <person name="Lu H."/>
        </authorList>
    </citation>
    <scope>NUCLEOTIDE SEQUENCE [LARGE SCALE GENOMIC DNA]</scope>
    <source>
        <strain evidence="1">FT93W</strain>
    </source>
</reference>
<dbReference type="Gene3D" id="3.40.50.1820">
    <property type="entry name" value="alpha/beta hydrolase"/>
    <property type="match status" value="1"/>
</dbReference>
<evidence type="ECO:0000313" key="2">
    <source>
        <dbReference type="Proteomes" id="UP000444316"/>
    </source>
</evidence>